<dbReference type="STRING" id="1520.LF65_00093"/>
<accession>A0A0B5Q3N9</accession>
<reference evidence="2" key="1">
    <citation type="submission" date="2014-12" db="EMBL/GenBank/DDBJ databases">
        <title>Genome sequence of Clostridium beijerinckii strain 59B.</title>
        <authorList>
            <person name="Little G.T."/>
            <person name="Minton N.P."/>
        </authorList>
    </citation>
    <scope>NUCLEOTIDE SEQUENCE [LARGE SCALE GENOMIC DNA]</scope>
    <source>
        <strain evidence="2">59B</strain>
    </source>
</reference>
<dbReference type="AlphaFoldDB" id="A0A0B5Q3N9"/>
<evidence type="ECO:0000313" key="2">
    <source>
        <dbReference type="Proteomes" id="UP000031866"/>
    </source>
</evidence>
<proteinExistence type="predicted"/>
<dbReference type="Proteomes" id="UP000031866">
    <property type="component" value="Chromosome"/>
</dbReference>
<protein>
    <submittedName>
        <fullName evidence="1">Uncharacterized protein</fullName>
    </submittedName>
</protein>
<gene>
    <name evidence="1" type="ORF">LF65_00093</name>
</gene>
<dbReference type="RefSeq" id="WP_041893380.1">
    <property type="nucleotide sequence ID" value="NZ_CP010086.2"/>
</dbReference>
<evidence type="ECO:0000313" key="1">
    <source>
        <dbReference type="EMBL" id="AJG96784.1"/>
    </source>
</evidence>
<name>A0A0B5Q3N9_CLOBE</name>
<sequence>MSDKEFINMMLKIMDKKEKNISPLDRVLYGAGQLSYKKYRKFFICKIIRKKIRDTRELAKHIYSEMVKPNNKKNIHDQEFVEYINRRIILYMYNKEEREKKIYNKYKDIYKQYEEHQKDKKNIPQAYRRFFKKFSIFDCIKINENIANFIFLSYHSLAKGFSGNKFESIVTFEYDKYTINDLMKFYCRLNNFIIENKEKNNYMKIAYENLENIFYGYRFKLIINDLKNIMESEEKKDIIISLMRIKDINLSIKLIEEFLKNINDVKKLKNIFNDYTKYYYLYNIIDDIVIIVFDIIKEIKIIEMQEYNECDCYILNNISYNEICPSADKLYKKVIDELDELDWEE</sequence>
<dbReference type="EMBL" id="CP010086">
    <property type="protein sequence ID" value="AJG96784.1"/>
    <property type="molecule type" value="Genomic_DNA"/>
</dbReference>
<organism evidence="1 2">
    <name type="scientific">Clostridium beijerinckii</name>
    <name type="common">Clostridium MP</name>
    <dbReference type="NCBI Taxonomy" id="1520"/>
    <lineage>
        <taxon>Bacteria</taxon>
        <taxon>Bacillati</taxon>
        <taxon>Bacillota</taxon>
        <taxon>Clostridia</taxon>
        <taxon>Eubacteriales</taxon>
        <taxon>Clostridiaceae</taxon>
        <taxon>Clostridium</taxon>
    </lineage>
</organism>
<dbReference type="KEGG" id="cbei:LF65_00093"/>